<dbReference type="AlphaFoldDB" id="A0A7K4HMW9"/>
<sequence length="119" mass="12041">MSNNPVDIMKICVTAKESGIDAQVEERFGRAPYFVFIDEETGDAATVLNTGAGGAGGVGIKSAQIMVDNGAKVVITGQVGGNANSALSAAGIAVYTYRAGGSVKDAVAAYQAGTLQRIL</sequence>
<dbReference type="PANTHER" id="PTHR42983:SF1">
    <property type="entry name" value="IRON-MOLYBDENUM PROTEIN"/>
    <property type="match status" value="1"/>
</dbReference>
<dbReference type="SUPFAM" id="SSF53146">
    <property type="entry name" value="Nitrogenase accessory factor-like"/>
    <property type="match status" value="1"/>
</dbReference>
<evidence type="ECO:0000313" key="2">
    <source>
        <dbReference type="EMBL" id="NVO66397.1"/>
    </source>
</evidence>
<dbReference type="Pfam" id="PF02579">
    <property type="entry name" value="Nitro_FeMo-Co"/>
    <property type="match status" value="1"/>
</dbReference>
<dbReference type="OrthoDB" id="25911at2157"/>
<organism evidence="2 3">
    <name type="scientific">Methanofollis tationis</name>
    <dbReference type="NCBI Taxonomy" id="81417"/>
    <lineage>
        <taxon>Archaea</taxon>
        <taxon>Methanobacteriati</taxon>
        <taxon>Methanobacteriota</taxon>
        <taxon>Stenosarchaea group</taxon>
        <taxon>Methanomicrobia</taxon>
        <taxon>Methanomicrobiales</taxon>
        <taxon>Methanomicrobiaceae</taxon>
        <taxon>Methanofollis</taxon>
    </lineage>
</organism>
<protein>
    <submittedName>
        <fullName evidence="2">NifB/NifX family molybdenum-iron cluster-binding protein</fullName>
    </submittedName>
</protein>
<keyword evidence="3" id="KW-1185">Reference proteome</keyword>
<dbReference type="InterPro" id="IPR003731">
    <property type="entry name" value="Di-Nase_FeMo-co_biosynth"/>
</dbReference>
<feature type="domain" description="Dinitrogenase iron-molybdenum cofactor biosynthesis" evidence="1">
    <location>
        <begin position="21"/>
        <end position="111"/>
    </location>
</feature>
<gene>
    <name evidence="2" type="ORF">HWN36_03495</name>
</gene>
<reference evidence="2 3" key="1">
    <citation type="submission" date="2020-06" db="EMBL/GenBank/DDBJ databases">
        <title>Methanofollis fontis sp. nov., a methanogen isolated from marine sediments near a cold seep at Four-Way Closure Ridge offshore southwestern Taiwan.</title>
        <authorList>
            <person name="Chen S.-C."/>
            <person name="Teng N.-H."/>
            <person name="Lin Y.-S."/>
            <person name="Lai M.-C."/>
            <person name="Chen H.-H."/>
            <person name="Wang C.-C."/>
        </authorList>
    </citation>
    <scope>NUCLEOTIDE SEQUENCE [LARGE SCALE GENOMIC DNA]</scope>
    <source>
        <strain evidence="2 3">DSM 2702</strain>
    </source>
</reference>
<name>A0A7K4HMW9_9EURY</name>
<dbReference type="Gene3D" id="3.30.420.130">
    <property type="entry name" value="Dinitrogenase iron-molybdenum cofactor biosynthesis domain"/>
    <property type="match status" value="1"/>
</dbReference>
<dbReference type="InterPro" id="IPR033913">
    <property type="entry name" value="MTH1175_dom"/>
</dbReference>
<dbReference type="InterPro" id="IPR036105">
    <property type="entry name" value="DiNase_FeMo-co_biosyn_sf"/>
</dbReference>
<accession>A0A7K4HMW9</accession>
<evidence type="ECO:0000259" key="1">
    <source>
        <dbReference type="Pfam" id="PF02579"/>
    </source>
</evidence>
<dbReference type="PANTHER" id="PTHR42983">
    <property type="entry name" value="DINITROGENASE IRON-MOLYBDENUM COFACTOR PROTEIN-RELATED"/>
    <property type="match status" value="1"/>
</dbReference>
<comment type="caution">
    <text evidence="2">The sequence shown here is derived from an EMBL/GenBank/DDBJ whole genome shotgun (WGS) entry which is preliminary data.</text>
</comment>
<dbReference type="Proteomes" id="UP000570823">
    <property type="component" value="Unassembled WGS sequence"/>
</dbReference>
<dbReference type="EMBL" id="JABXWR010000001">
    <property type="protein sequence ID" value="NVO66397.1"/>
    <property type="molecule type" value="Genomic_DNA"/>
</dbReference>
<proteinExistence type="predicted"/>
<evidence type="ECO:0000313" key="3">
    <source>
        <dbReference type="Proteomes" id="UP000570823"/>
    </source>
</evidence>
<dbReference type="CDD" id="cd00851">
    <property type="entry name" value="MTH1175"/>
    <property type="match status" value="1"/>
</dbReference>